<proteinExistence type="predicted"/>
<accession>A0ABR3DQZ2</accession>
<protein>
    <submittedName>
        <fullName evidence="3">Uncharacterized protein</fullName>
    </submittedName>
</protein>
<keyword evidence="4" id="KW-1185">Reference proteome</keyword>
<dbReference type="EMBL" id="JAVLET010000001">
    <property type="protein sequence ID" value="KAL0475087.1"/>
    <property type="molecule type" value="Genomic_DNA"/>
</dbReference>
<feature type="compositionally biased region" description="Low complexity" evidence="1">
    <location>
        <begin position="58"/>
        <end position="74"/>
    </location>
</feature>
<feature type="signal peptide" evidence="2">
    <location>
        <begin position="1"/>
        <end position="17"/>
    </location>
</feature>
<feature type="compositionally biased region" description="Low complexity" evidence="1">
    <location>
        <begin position="87"/>
        <end position="135"/>
    </location>
</feature>
<sequence length="300" mass="31836">MRASFALLPALAAMTVASRCRPRTTTSSLATSTLTSAVVSSPTSSADLTSSAVSIIESTTTTTSDEPTTTEASTVEPSTTEPAKSDPPTTSELPTTSEPSTTSEPPTTSELPTTTEEPTTTSMESTTSTAPSSAPTVTGFCLKVITPDVGNKDFHIRVQSPDTNMIFENPTGSNFGLFDLDISTGKMSISGGTWAGYEVYALPPYDSQNLRVIRFTNTLVEYPLRCSNPDGVYITGSVLMCDVSAPWDDGVMRRYAQWNSGNSSPSGAWNIMRDDYVRAGSYNYDLGMFFGDDCSAVGGQ</sequence>
<dbReference type="Proteomes" id="UP001451303">
    <property type="component" value="Unassembled WGS sequence"/>
</dbReference>
<evidence type="ECO:0000313" key="3">
    <source>
        <dbReference type="EMBL" id="KAL0475087.1"/>
    </source>
</evidence>
<feature type="chain" id="PRO_5046263119" evidence="2">
    <location>
        <begin position="18"/>
        <end position="300"/>
    </location>
</feature>
<evidence type="ECO:0000313" key="4">
    <source>
        <dbReference type="Proteomes" id="UP001451303"/>
    </source>
</evidence>
<keyword evidence="2" id="KW-0732">Signal</keyword>
<reference evidence="3 4" key="1">
    <citation type="submission" date="2023-09" db="EMBL/GenBank/DDBJ databases">
        <title>Multi-omics analysis of a traditional fermented food reveals byproduct-associated fungal strains for waste-to-food upcycling.</title>
        <authorList>
            <consortium name="Lawrence Berkeley National Laboratory"/>
            <person name="Rekdal V.M."/>
            <person name="Villalobos-Escobedo J.M."/>
            <person name="Rodriguez-Valeron N."/>
            <person name="Garcia M.O."/>
            <person name="Vasquez D.P."/>
            <person name="Damayanti I."/>
            <person name="Sorensen P.M."/>
            <person name="Baidoo E.E."/>
            <person name="De Carvalho A.C."/>
            <person name="Riley R."/>
            <person name="Lipzen A."/>
            <person name="He G."/>
            <person name="Yan M."/>
            <person name="Haridas S."/>
            <person name="Daum C."/>
            <person name="Yoshinaga Y."/>
            <person name="Ng V."/>
            <person name="Grigoriev I.V."/>
            <person name="Munk R."/>
            <person name="Nuraida L."/>
            <person name="Wijaya C.H."/>
            <person name="Morales P.-C."/>
            <person name="Keasling J.D."/>
        </authorList>
    </citation>
    <scope>NUCLEOTIDE SEQUENCE [LARGE SCALE GENOMIC DNA]</scope>
    <source>
        <strain evidence="3 4">FGSC 2613</strain>
    </source>
</reference>
<gene>
    <name evidence="3" type="ORF">QR685DRAFT_511645</name>
</gene>
<evidence type="ECO:0000256" key="1">
    <source>
        <dbReference type="SAM" id="MobiDB-lite"/>
    </source>
</evidence>
<organism evidence="3 4">
    <name type="scientific">Neurospora intermedia</name>
    <dbReference type="NCBI Taxonomy" id="5142"/>
    <lineage>
        <taxon>Eukaryota</taxon>
        <taxon>Fungi</taxon>
        <taxon>Dikarya</taxon>
        <taxon>Ascomycota</taxon>
        <taxon>Pezizomycotina</taxon>
        <taxon>Sordariomycetes</taxon>
        <taxon>Sordariomycetidae</taxon>
        <taxon>Sordariales</taxon>
        <taxon>Sordariaceae</taxon>
        <taxon>Neurospora</taxon>
    </lineage>
</organism>
<feature type="region of interest" description="Disordered" evidence="1">
    <location>
        <begin position="58"/>
        <end position="135"/>
    </location>
</feature>
<comment type="caution">
    <text evidence="3">The sequence shown here is derived from an EMBL/GenBank/DDBJ whole genome shotgun (WGS) entry which is preliminary data.</text>
</comment>
<evidence type="ECO:0000256" key="2">
    <source>
        <dbReference type="SAM" id="SignalP"/>
    </source>
</evidence>
<name>A0ABR3DQZ2_NEUIN</name>